<dbReference type="InterPro" id="IPR013216">
    <property type="entry name" value="Methyltransf_11"/>
</dbReference>
<protein>
    <recommendedName>
        <fullName evidence="1">Methyltransferase type 11 domain-containing protein</fullName>
    </recommendedName>
</protein>
<dbReference type="Gene3D" id="3.40.50.150">
    <property type="entry name" value="Vaccinia Virus protein VP39"/>
    <property type="match status" value="1"/>
</dbReference>
<evidence type="ECO:0000259" key="1">
    <source>
        <dbReference type="Pfam" id="PF08241"/>
    </source>
</evidence>
<dbReference type="Pfam" id="PF08241">
    <property type="entry name" value="Methyltransf_11"/>
    <property type="match status" value="1"/>
</dbReference>
<gene>
    <name evidence="2" type="ORF">S01H4_50332</name>
</gene>
<dbReference type="AlphaFoldDB" id="X1D3U5"/>
<dbReference type="EMBL" id="BART01028569">
    <property type="protein sequence ID" value="GAG91166.1"/>
    <property type="molecule type" value="Genomic_DNA"/>
</dbReference>
<dbReference type="Gene3D" id="3.40.50.300">
    <property type="entry name" value="P-loop containing nucleotide triphosphate hydrolases"/>
    <property type="match status" value="1"/>
</dbReference>
<proteinExistence type="predicted"/>
<organism evidence="2">
    <name type="scientific">marine sediment metagenome</name>
    <dbReference type="NCBI Taxonomy" id="412755"/>
    <lineage>
        <taxon>unclassified sequences</taxon>
        <taxon>metagenomes</taxon>
        <taxon>ecological metagenomes</taxon>
    </lineage>
</organism>
<reference evidence="2" key="1">
    <citation type="journal article" date="2014" name="Front. Microbiol.">
        <title>High frequency of phylogenetically diverse reductive dehalogenase-homologous genes in deep subseafloor sedimentary metagenomes.</title>
        <authorList>
            <person name="Kawai M."/>
            <person name="Futagami T."/>
            <person name="Toyoda A."/>
            <person name="Takaki Y."/>
            <person name="Nishi S."/>
            <person name="Hori S."/>
            <person name="Arai W."/>
            <person name="Tsubouchi T."/>
            <person name="Morono Y."/>
            <person name="Uchiyama I."/>
            <person name="Ito T."/>
            <person name="Fujiyama A."/>
            <person name="Inagaki F."/>
            <person name="Takami H."/>
        </authorList>
    </citation>
    <scope>NUCLEOTIDE SEQUENCE</scope>
    <source>
        <strain evidence="2">Expedition CK06-06</strain>
    </source>
</reference>
<sequence length="260" mass="30052">YEDFVRNQDAVGKKICEFLEIPWHKNLETPITTDVDIGRYKEEFTLAQPPQPSENRQPRVWSGRFSWTANIIDAIVRIKPRAQIVDIGCNTCNITRELPNCTWVDIKSYEDIVEAMKTTQAVRYGRDPATKSIVVTGWLPEGAEPIPRGRFVQADAQNLPFEDKQFDLAVVTQLLAYLEDPVAVLKEIRRVAKRAVVTVRNEQDWDPKYRTNSDPDAIFYTEEMFKQHLGEAGFQPYQYQRLDYDGWAFFGALTEVENEI</sequence>
<dbReference type="InterPro" id="IPR029063">
    <property type="entry name" value="SAM-dependent_MTases_sf"/>
</dbReference>
<name>X1D3U5_9ZZZZ</name>
<accession>X1D3U5</accession>
<dbReference type="CDD" id="cd02440">
    <property type="entry name" value="AdoMet_MTases"/>
    <property type="match status" value="1"/>
</dbReference>
<evidence type="ECO:0000313" key="2">
    <source>
        <dbReference type="EMBL" id="GAG91166.1"/>
    </source>
</evidence>
<dbReference type="SUPFAM" id="SSF52540">
    <property type="entry name" value="P-loop containing nucleoside triphosphate hydrolases"/>
    <property type="match status" value="1"/>
</dbReference>
<comment type="caution">
    <text evidence="2">The sequence shown here is derived from an EMBL/GenBank/DDBJ whole genome shotgun (WGS) entry which is preliminary data.</text>
</comment>
<dbReference type="GO" id="GO:0008757">
    <property type="term" value="F:S-adenosylmethionine-dependent methyltransferase activity"/>
    <property type="evidence" value="ECO:0007669"/>
    <property type="project" value="InterPro"/>
</dbReference>
<feature type="domain" description="Methyltransferase type 11" evidence="1">
    <location>
        <begin position="86"/>
        <end position="194"/>
    </location>
</feature>
<dbReference type="InterPro" id="IPR027417">
    <property type="entry name" value="P-loop_NTPase"/>
</dbReference>
<feature type="non-terminal residue" evidence="2">
    <location>
        <position position="1"/>
    </location>
</feature>
<dbReference type="SUPFAM" id="SSF53335">
    <property type="entry name" value="S-adenosyl-L-methionine-dependent methyltransferases"/>
    <property type="match status" value="1"/>
</dbReference>